<dbReference type="SUPFAM" id="SSF48208">
    <property type="entry name" value="Six-hairpin glycosidases"/>
    <property type="match status" value="1"/>
</dbReference>
<dbReference type="EMBL" id="JAFIMR010000002">
    <property type="protein sequence ID" value="KAI1880934.1"/>
    <property type="molecule type" value="Genomic_DNA"/>
</dbReference>
<dbReference type="GO" id="GO:0005975">
    <property type="term" value="P:carbohydrate metabolic process"/>
    <property type="evidence" value="ECO:0007669"/>
    <property type="project" value="InterPro"/>
</dbReference>
<dbReference type="InterPro" id="IPR008313">
    <property type="entry name" value="GH125"/>
</dbReference>
<evidence type="ECO:0000313" key="1">
    <source>
        <dbReference type="EMBL" id="KAI1880934.1"/>
    </source>
</evidence>
<dbReference type="InterPro" id="IPR012341">
    <property type="entry name" value="6hp_glycosidase-like_sf"/>
</dbReference>
<dbReference type="Proteomes" id="UP000829685">
    <property type="component" value="Unassembled WGS sequence"/>
</dbReference>
<dbReference type="GO" id="GO:0003824">
    <property type="term" value="F:catalytic activity"/>
    <property type="evidence" value="ECO:0007669"/>
    <property type="project" value="UniProtKB-ARBA"/>
</dbReference>
<protein>
    <submittedName>
        <fullName evidence="1">Uncharacterized protein</fullName>
    </submittedName>
</protein>
<accession>A0A9P9WX70</accession>
<dbReference type="AlphaFoldDB" id="A0A9P9WX70"/>
<dbReference type="Gene3D" id="1.50.10.10">
    <property type="match status" value="1"/>
</dbReference>
<name>A0A9P9WX70_9PEZI</name>
<gene>
    <name evidence="1" type="ORF">JX265_001174</name>
</gene>
<keyword evidence="2" id="KW-1185">Reference proteome</keyword>
<proteinExistence type="predicted"/>
<evidence type="ECO:0000313" key="2">
    <source>
        <dbReference type="Proteomes" id="UP000829685"/>
    </source>
</evidence>
<dbReference type="InterPro" id="IPR008928">
    <property type="entry name" value="6-hairpin_glycosidase_sf"/>
</dbReference>
<organism evidence="1 2">
    <name type="scientific">Neoarthrinium moseri</name>
    <dbReference type="NCBI Taxonomy" id="1658444"/>
    <lineage>
        <taxon>Eukaryota</taxon>
        <taxon>Fungi</taxon>
        <taxon>Dikarya</taxon>
        <taxon>Ascomycota</taxon>
        <taxon>Pezizomycotina</taxon>
        <taxon>Sordariomycetes</taxon>
        <taxon>Xylariomycetidae</taxon>
        <taxon>Amphisphaeriales</taxon>
        <taxon>Apiosporaceae</taxon>
        <taxon>Neoarthrinium</taxon>
    </lineage>
</organism>
<dbReference type="Pfam" id="PF06824">
    <property type="entry name" value="Glyco_hydro_125"/>
    <property type="match status" value="1"/>
</dbReference>
<reference evidence="1" key="1">
    <citation type="submission" date="2021-03" db="EMBL/GenBank/DDBJ databases">
        <title>Revisited historic fungal species revealed as producer of novel bioactive compounds through whole genome sequencing and comparative genomics.</title>
        <authorList>
            <person name="Vignolle G.A."/>
            <person name="Hochenegger N."/>
            <person name="Mach R.L."/>
            <person name="Mach-Aigner A.R."/>
            <person name="Javad Rahimi M."/>
            <person name="Salim K.A."/>
            <person name="Chan C.M."/>
            <person name="Lim L.B.L."/>
            <person name="Cai F."/>
            <person name="Druzhinina I.S."/>
            <person name="U'Ren J.M."/>
            <person name="Derntl C."/>
        </authorList>
    </citation>
    <scope>NUCLEOTIDE SEQUENCE</scope>
    <source>
        <strain evidence="1">TUCIM 5799</strain>
    </source>
</reference>
<dbReference type="PANTHER" id="PTHR31047">
    <property type="entry name" value="MEIOTICALLY UP-REGULATED GENE 157 PROTEIN"/>
    <property type="match status" value="1"/>
</dbReference>
<comment type="caution">
    <text evidence="1">The sequence shown here is derived from an EMBL/GenBank/DDBJ whole genome shotgun (WGS) entry which is preliminary data.</text>
</comment>
<dbReference type="PANTHER" id="PTHR31047:SF0">
    <property type="entry name" value="MEIOTICALLY UP-REGULATED GENE 157 PROTEIN"/>
    <property type="match status" value="1"/>
</dbReference>
<sequence length="694" mass="77447">MNVAGRETSSPSRLSSGIIETYGKPLSFHLGREKPSKTIDIGNNGSSAALEPLGSILQLSTHHPDHGIVLASPYAQFDGSRFYDQRYVRSYRRHMLDSVRDGTPGFGLRFISPTEQVDINLRTANLATVTFPLAEGISVALSLRVESSGELVQSAVLSSAATSTVKVEYSLGLGISVNRASYGQLTEGGPIPIPRSENRFAVHGNGEFFSVVNPHLGARLEGCLEANGETIMVGHLRDQVTQGVPITSEAHDWIELEPGMEQTIVARFRLYPDVEIRGDFKPHLHHTGISANHQHLWFDGATLGTFIIRRNLEYILGCLAVPVSEHHVALMTDHVALPLGWNRDNYWQLWFILNVRRNLTSLVLPEAVQEYRKAIDRISQGHLMWVFRRAHRPHAFWHRSYLVDGKPKDGPTFQLDQQCYPLLELCDFYDNYPEKMELVQKILAEGVLTEVLELLWSKQDSSTGLFPTDETPGDDEVEYPFHFSSHVLLWFTLSRVAQLVQEAGPVPSLSVSTLQKRAQELKAAVLHHFVAPRQSDGQPIFAYLCDGNGNHRLYHDANDMPTLFAVKWDFIEAAGELGVWKNTMDWGLSPANDSGYFQGGPFGGLGSVHTPDPWALGYFQEFMYAHMIGDREAQSSAWRRIRAVMLFDGSFPEAVDAETGVITSKAWFNWPGCMIGSAFIPALKEKERIVVNDG</sequence>